<feature type="transmembrane region" description="Helical" evidence="5">
    <location>
        <begin position="139"/>
        <end position="160"/>
    </location>
</feature>
<keyword evidence="4 5" id="KW-0472">Membrane</keyword>
<dbReference type="OrthoDB" id="433512at2759"/>
<feature type="transmembrane region" description="Helical" evidence="5">
    <location>
        <begin position="197"/>
        <end position="220"/>
    </location>
</feature>
<feature type="transmembrane region" description="Helical" evidence="5">
    <location>
        <begin position="167"/>
        <end position="185"/>
    </location>
</feature>
<feature type="transmembrane region" description="Helical" evidence="5">
    <location>
        <begin position="241"/>
        <end position="258"/>
    </location>
</feature>
<dbReference type="Pfam" id="PF00083">
    <property type="entry name" value="Sugar_tr"/>
    <property type="match status" value="1"/>
</dbReference>
<dbReference type="Gene3D" id="1.20.1250.20">
    <property type="entry name" value="MFS general substrate transporter like domains"/>
    <property type="match status" value="1"/>
</dbReference>
<protein>
    <recommendedName>
        <fullName evidence="8">Major facilitator superfamily (MFS) profile domain-containing protein</fullName>
    </recommendedName>
</protein>
<evidence type="ECO:0000313" key="7">
    <source>
        <dbReference type="Proteomes" id="UP000250140"/>
    </source>
</evidence>
<evidence type="ECO:0008006" key="8">
    <source>
        <dbReference type="Google" id="ProtNLM"/>
    </source>
</evidence>
<accession>A0A8E2EYH4</accession>
<evidence type="ECO:0000256" key="4">
    <source>
        <dbReference type="ARBA" id="ARBA00023136"/>
    </source>
</evidence>
<dbReference type="AlphaFoldDB" id="A0A8E2EYH4"/>
<keyword evidence="3 5" id="KW-1133">Transmembrane helix</keyword>
<gene>
    <name evidence="6" type="ORF">AOQ84DRAFT_320246</name>
</gene>
<dbReference type="EMBL" id="KV749914">
    <property type="protein sequence ID" value="OCL07216.1"/>
    <property type="molecule type" value="Genomic_DNA"/>
</dbReference>
<dbReference type="GO" id="GO:0022857">
    <property type="term" value="F:transmembrane transporter activity"/>
    <property type="evidence" value="ECO:0007669"/>
    <property type="project" value="InterPro"/>
</dbReference>
<keyword evidence="7" id="KW-1185">Reference proteome</keyword>
<name>A0A8E2EYH4_9PEZI</name>
<dbReference type="InterPro" id="IPR005828">
    <property type="entry name" value="MFS_sugar_transport-like"/>
</dbReference>
<keyword evidence="2 5" id="KW-0812">Transmembrane</keyword>
<proteinExistence type="predicted"/>
<sequence length="290" mass="31592">MTPPPKPARSPQALLESAYSGGQWRSVSSDIAPDQILQFDNDDAFHSVGDLVSSSDAGLAVQTRFNSPPIASKEDIEKLFFEEGNWRYLVGTSLSWLFPDFAFCGLGLSSPEIVRHIWSPDDLTPNVYQALRDNSTHSLIMVSIGALVGGAAMIKVIKYASPKTLQLWGFIVLAVLFIVTGSPFTPLLKNGNQAGLIILYVLRQLAFSLGPNVTTFIIPAKIFPTRYRCACHGISAAAGKLGPWVAQLFITFAFRGSVDQEKVWLGHVLQALSPFMLAGAITTYFLIPET</sequence>
<evidence type="ECO:0000256" key="3">
    <source>
        <dbReference type="ARBA" id="ARBA00022989"/>
    </source>
</evidence>
<dbReference type="Proteomes" id="UP000250140">
    <property type="component" value="Unassembled WGS sequence"/>
</dbReference>
<dbReference type="InterPro" id="IPR036259">
    <property type="entry name" value="MFS_trans_sf"/>
</dbReference>
<dbReference type="GO" id="GO:0016020">
    <property type="term" value="C:membrane"/>
    <property type="evidence" value="ECO:0007669"/>
    <property type="project" value="UniProtKB-SubCell"/>
</dbReference>
<organism evidence="6 7">
    <name type="scientific">Glonium stellatum</name>
    <dbReference type="NCBI Taxonomy" id="574774"/>
    <lineage>
        <taxon>Eukaryota</taxon>
        <taxon>Fungi</taxon>
        <taxon>Dikarya</taxon>
        <taxon>Ascomycota</taxon>
        <taxon>Pezizomycotina</taxon>
        <taxon>Dothideomycetes</taxon>
        <taxon>Pleosporomycetidae</taxon>
        <taxon>Gloniales</taxon>
        <taxon>Gloniaceae</taxon>
        <taxon>Glonium</taxon>
    </lineage>
</organism>
<evidence type="ECO:0000256" key="5">
    <source>
        <dbReference type="SAM" id="Phobius"/>
    </source>
</evidence>
<evidence type="ECO:0000256" key="2">
    <source>
        <dbReference type="ARBA" id="ARBA00022692"/>
    </source>
</evidence>
<feature type="transmembrane region" description="Helical" evidence="5">
    <location>
        <begin position="264"/>
        <end position="287"/>
    </location>
</feature>
<dbReference type="PANTHER" id="PTHR24064">
    <property type="entry name" value="SOLUTE CARRIER FAMILY 22 MEMBER"/>
    <property type="match status" value="1"/>
</dbReference>
<comment type="subcellular location">
    <subcellularLocation>
        <location evidence="1">Membrane</location>
        <topology evidence="1">Multi-pass membrane protein</topology>
    </subcellularLocation>
</comment>
<feature type="non-terminal residue" evidence="6">
    <location>
        <position position="1"/>
    </location>
</feature>
<evidence type="ECO:0000256" key="1">
    <source>
        <dbReference type="ARBA" id="ARBA00004141"/>
    </source>
</evidence>
<dbReference type="SUPFAM" id="SSF103473">
    <property type="entry name" value="MFS general substrate transporter"/>
    <property type="match status" value="1"/>
</dbReference>
<reference evidence="6 7" key="1">
    <citation type="journal article" date="2016" name="Nat. Commun.">
        <title>Ectomycorrhizal ecology is imprinted in the genome of the dominant symbiotic fungus Cenococcum geophilum.</title>
        <authorList>
            <consortium name="DOE Joint Genome Institute"/>
            <person name="Peter M."/>
            <person name="Kohler A."/>
            <person name="Ohm R.A."/>
            <person name="Kuo A."/>
            <person name="Krutzmann J."/>
            <person name="Morin E."/>
            <person name="Arend M."/>
            <person name="Barry K.W."/>
            <person name="Binder M."/>
            <person name="Choi C."/>
            <person name="Clum A."/>
            <person name="Copeland A."/>
            <person name="Grisel N."/>
            <person name="Haridas S."/>
            <person name="Kipfer T."/>
            <person name="LaButti K."/>
            <person name="Lindquist E."/>
            <person name="Lipzen A."/>
            <person name="Maire R."/>
            <person name="Meier B."/>
            <person name="Mihaltcheva S."/>
            <person name="Molinier V."/>
            <person name="Murat C."/>
            <person name="Poggeler S."/>
            <person name="Quandt C.A."/>
            <person name="Sperisen C."/>
            <person name="Tritt A."/>
            <person name="Tisserant E."/>
            <person name="Crous P.W."/>
            <person name="Henrissat B."/>
            <person name="Nehls U."/>
            <person name="Egli S."/>
            <person name="Spatafora J.W."/>
            <person name="Grigoriev I.V."/>
            <person name="Martin F.M."/>
        </authorList>
    </citation>
    <scope>NUCLEOTIDE SEQUENCE [LARGE SCALE GENOMIC DNA]</scope>
    <source>
        <strain evidence="6 7">CBS 207.34</strain>
    </source>
</reference>
<evidence type="ECO:0000313" key="6">
    <source>
        <dbReference type="EMBL" id="OCL07216.1"/>
    </source>
</evidence>